<name>A0A285JSM1_9ACTN</name>
<dbReference type="Proteomes" id="UP000219612">
    <property type="component" value="Unassembled WGS sequence"/>
</dbReference>
<protein>
    <submittedName>
        <fullName evidence="2">Methyltransferase domain-containing protein</fullName>
    </submittedName>
</protein>
<sequence>MVREAEASDPQIPFAIGSLLDLDFPDASLDGVVACYTLVHTPPELLPMAFAEFARVLRPGGRLLLAYKSGDAKRV</sequence>
<keyword evidence="3" id="KW-1185">Reference proteome</keyword>
<reference evidence="3" key="1">
    <citation type="submission" date="2017-09" db="EMBL/GenBank/DDBJ databases">
        <authorList>
            <person name="Varghese N."/>
            <person name="Submissions S."/>
        </authorList>
    </citation>
    <scope>NUCLEOTIDE SEQUENCE [LARGE SCALE GENOMIC DNA]</scope>
    <source>
        <strain evidence="3">CGMCC 4.6857</strain>
    </source>
</reference>
<organism evidence="2 3">
    <name type="scientific">Paractinoplanes atraurantiacus</name>
    <dbReference type="NCBI Taxonomy" id="1036182"/>
    <lineage>
        <taxon>Bacteria</taxon>
        <taxon>Bacillati</taxon>
        <taxon>Actinomycetota</taxon>
        <taxon>Actinomycetes</taxon>
        <taxon>Micromonosporales</taxon>
        <taxon>Micromonosporaceae</taxon>
        <taxon>Paractinoplanes</taxon>
    </lineage>
</organism>
<dbReference type="InterPro" id="IPR041698">
    <property type="entry name" value="Methyltransf_25"/>
</dbReference>
<keyword evidence="2" id="KW-0808">Transferase</keyword>
<dbReference type="EMBL" id="OBDY01000025">
    <property type="protein sequence ID" value="SNY63309.1"/>
    <property type="molecule type" value="Genomic_DNA"/>
</dbReference>
<dbReference type="GO" id="GO:0008168">
    <property type="term" value="F:methyltransferase activity"/>
    <property type="evidence" value="ECO:0007669"/>
    <property type="project" value="UniProtKB-KW"/>
</dbReference>
<dbReference type="Gene3D" id="3.40.50.150">
    <property type="entry name" value="Vaccinia Virus protein VP39"/>
    <property type="match status" value="1"/>
</dbReference>
<evidence type="ECO:0000259" key="1">
    <source>
        <dbReference type="Pfam" id="PF13649"/>
    </source>
</evidence>
<dbReference type="GO" id="GO:0032259">
    <property type="term" value="P:methylation"/>
    <property type="evidence" value="ECO:0007669"/>
    <property type="project" value="UniProtKB-KW"/>
</dbReference>
<dbReference type="CDD" id="cd02440">
    <property type="entry name" value="AdoMet_MTases"/>
    <property type="match status" value="1"/>
</dbReference>
<dbReference type="SUPFAM" id="SSF53335">
    <property type="entry name" value="S-adenosyl-L-methionine-dependent methyltransferases"/>
    <property type="match status" value="1"/>
</dbReference>
<evidence type="ECO:0000313" key="3">
    <source>
        <dbReference type="Proteomes" id="UP000219612"/>
    </source>
</evidence>
<dbReference type="Pfam" id="PF13649">
    <property type="entry name" value="Methyltransf_25"/>
    <property type="match status" value="1"/>
</dbReference>
<proteinExistence type="predicted"/>
<gene>
    <name evidence="2" type="ORF">SAMN05421748_12554</name>
</gene>
<evidence type="ECO:0000313" key="2">
    <source>
        <dbReference type="EMBL" id="SNY63309.1"/>
    </source>
</evidence>
<accession>A0A285JSM1</accession>
<keyword evidence="2" id="KW-0489">Methyltransferase</keyword>
<feature type="domain" description="Methyltransferase" evidence="1">
    <location>
        <begin position="4"/>
        <end position="61"/>
    </location>
</feature>
<dbReference type="InterPro" id="IPR029063">
    <property type="entry name" value="SAM-dependent_MTases_sf"/>
</dbReference>
<dbReference type="AlphaFoldDB" id="A0A285JSM1"/>
<dbReference type="OrthoDB" id="9805171at2"/>